<comment type="caution">
    <text evidence="2">The sequence shown here is derived from an EMBL/GenBank/DDBJ whole genome shotgun (WGS) entry which is preliminary data.</text>
</comment>
<sequence>MKTLIIAVTLAVSATTGIAYAAGATATGVENAAATHLDQTAPGASAQPRTRAQVRAELVQAEKSGQLANLNRMFYQGGN</sequence>
<keyword evidence="1" id="KW-0732">Signal</keyword>
<reference evidence="2 3" key="1">
    <citation type="submission" date="2021-04" db="EMBL/GenBank/DDBJ databases">
        <authorList>
            <person name="Vanwijnsberghe S."/>
        </authorList>
    </citation>
    <scope>NUCLEOTIDE SEQUENCE [LARGE SCALE GENOMIC DNA]</scope>
    <source>
        <strain evidence="2 3">LMG 32171</strain>
    </source>
</reference>
<organism evidence="2 3">
    <name type="scientific">Paraburkholderia gardini</name>
    <dbReference type="NCBI Taxonomy" id="2823469"/>
    <lineage>
        <taxon>Bacteria</taxon>
        <taxon>Pseudomonadati</taxon>
        <taxon>Pseudomonadota</taxon>
        <taxon>Betaproteobacteria</taxon>
        <taxon>Burkholderiales</taxon>
        <taxon>Burkholderiaceae</taxon>
        <taxon>Paraburkholderia</taxon>
    </lineage>
</organism>
<proteinExistence type="predicted"/>
<feature type="signal peptide" evidence="1">
    <location>
        <begin position="1"/>
        <end position="21"/>
    </location>
</feature>
<dbReference type="EMBL" id="CAJQYY010000023">
    <property type="protein sequence ID" value="CAG4911841.1"/>
    <property type="molecule type" value="Genomic_DNA"/>
</dbReference>
<dbReference type="InterPro" id="IPR025421">
    <property type="entry name" value="DUF4148"/>
</dbReference>
<feature type="chain" id="PRO_5045625627" description="DUF4148 domain-containing protein" evidence="1">
    <location>
        <begin position="22"/>
        <end position="79"/>
    </location>
</feature>
<accession>A0ABM8U7W8</accession>
<name>A0ABM8U7W8_9BURK</name>
<gene>
    <name evidence="2" type="ORF">R54767_03835</name>
</gene>
<evidence type="ECO:0000313" key="2">
    <source>
        <dbReference type="EMBL" id="CAG4911841.1"/>
    </source>
</evidence>
<dbReference type="Proteomes" id="UP000789752">
    <property type="component" value="Unassembled WGS sequence"/>
</dbReference>
<dbReference type="RefSeq" id="WP_228981162.1">
    <property type="nucleotide sequence ID" value="NZ_CAJQYY010000023.1"/>
</dbReference>
<evidence type="ECO:0000256" key="1">
    <source>
        <dbReference type="SAM" id="SignalP"/>
    </source>
</evidence>
<evidence type="ECO:0008006" key="4">
    <source>
        <dbReference type="Google" id="ProtNLM"/>
    </source>
</evidence>
<dbReference type="Pfam" id="PF13663">
    <property type="entry name" value="DUF4148"/>
    <property type="match status" value="1"/>
</dbReference>
<keyword evidence="3" id="KW-1185">Reference proteome</keyword>
<protein>
    <recommendedName>
        <fullName evidence="4">DUF4148 domain-containing protein</fullName>
    </recommendedName>
</protein>
<evidence type="ECO:0000313" key="3">
    <source>
        <dbReference type="Proteomes" id="UP000789752"/>
    </source>
</evidence>